<dbReference type="AlphaFoldDB" id="A0A3B0XAL3"/>
<reference evidence="7" key="1">
    <citation type="submission" date="2018-06" db="EMBL/GenBank/DDBJ databases">
        <authorList>
            <person name="Zhirakovskaya E."/>
        </authorList>
    </citation>
    <scope>NUCLEOTIDE SEQUENCE</scope>
</reference>
<accession>A0A3B0XAL3</accession>
<feature type="domain" description="O-antigen ligase-related" evidence="6">
    <location>
        <begin position="191"/>
        <end position="346"/>
    </location>
</feature>
<dbReference type="InterPro" id="IPR007016">
    <property type="entry name" value="O-antigen_ligase-rel_domated"/>
</dbReference>
<keyword evidence="4 5" id="KW-0472">Membrane</keyword>
<comment type="subcellular location">
    <subcellularLocation>
        <location evidence="1">Membrane</location>
        <topology evidence="1">Multi-pass membrane protein</topology>
    </subcellularLocation>
</comment>
<dbReference type="InterPro" id="IPR051533">
    <property type="entry name" value="WaaL-like"/>
</dbReference>
<proteinExistence type="predicted"/>
<evidence type="ECO:0000256" key="1">
    <source>
        <dbReference type="ARBA" id="ARBA00004141"/>
    </source>
</evidence>
<feature type="transmembrane region" description="Helical" evidence="5">
    <location>
        <begin position="39"/>
        <end position="56"/>
    </location>
</feature>
<dbReference type="EMBL" id="UOFD01000067">
    <property type="protein sequence ID" value="VAW53846.1"/>
    <property type="molecule type" value="Genomic_DNA"/>
</dbReference>
<dbReference type="PANTHER" id="PTHR37422:SF17">
    <property type="entry name" value="O-ANTIGEN LIGASE"/>
    <property type="match status" value="1"/>
</dbReference>
<sequence length="416" mass="46590">MYLKKLLTIIKEDRVAFTMGMCIIALAVMGTSVRHVSSSMFGLLFILSLSALLSWPKIFSSLTKTEKLFVFAFILYFISGLLAYYNVDDVDKYIKLLERYLRFLMVIPVFFLIIKKRKSLINYLYIGAGISGPFVFFVALNHYSSFPGVPAKGYYHHIIFGQLAMINAGIMISYLITNKLSRTMQFLILISILCGLVAVVLSQARGVWLVFPVYLLIAGVYLFNSGRLRLQTVSVLLVVSFLLVVFTPAGDLIQQRTKSASSEISAFYEDGKYISSVGTRLAMWEIAIDVWKRHLVVGTGPGDFDNEVMVLQNNGEYVGMDVHNSVHNIYIQALVGSGVVGFLALIFVLIMPLAIVFNKNNCEESAKLTGLIIILSFAVFGVSESWVLRLSIISIFLIYTIVVISHMHISGRYSKY</sequence>
<feature type="transmembrane region" description="Helical" evidence="5">
    <location>
        <begin position="99"/>
        <end position="114"/>
    </location>
</feature>
<gene>
    <name evidence="7" type="ORF">MNBD_GAMMA06-1433</name>
</gene>
<keyword evidence="3 5" id="KW-1133">Transmembrane helix</keyword>
<feature type="transmembrane region" description="Helical" evidence="5">
    <location>
        <begin position="15"/>
        <end position="33"/>
    </location>
</feature>
<feature type="transmembrane region" description="Helical" evidence="5">
    <location>
        <begin position="329"/>
        <end position="356"/>
    </location>
</feature>
<feature type="transmembrane region" description="Helical" evidence="5">
    <location>
        <begin position="230"/>
        <end position="249"/>
    </location>
</feature>
<dbReference type="PANTHER" id="PTHR37422">
    <property type="entry name" value="TEICHURONIC ACID BIOSYNTHESIS PROTEIN TUAE"/>
    <property type="match status" value="1"/>
</dbReference>
<name>A0A3B0XAL3_9ZZZZ</name>
<feature type="transmembrane region" description="Helical" evidence="5">
    <location>
        <begin position="183"/>
        <end position="201"/>
    </location>
</feature>
<feature type="transmembrane region" description="Helical" evidence="5">
    <location>
        <begin position="121"/>
        <end position="142"/>
    </location>
</feature>
<feature type="transmembrane region" description="Helical" evidence="5">
    <location>
        <begin position="68"/>
        <end position="87"/>
    </location>
</feature>
<keyword evidence="2 5" id="KW-0812">Transmembrane</keyword>
<dbReference type="GO" id="GO:0016020">
    <property type="term" value="C:membrane"/>
    <property type="evidence" value="ECO:0007669"/>
    <property type="project" value="UniProtKB-SubCell"/>
</dbReference>
<evidence type="ECO:0000259" key="6">
    <source>
        <dbReference type="Pfam" id="PF04932"/>
    </source>
</evidence>
<dbReference type="Pfam" id="PF04932">
    <property type="entry name" value="Wzy_C"/>
    <property type="match status" value="1"/>
</dbReference>
<feature type="transmembrane region" description="Helical" evidence="5">
    <location>
        <begin position="392"/>
        <end position="409"/>
    </location>
</feature>
<feature type="transmembrane region" description="Helical" evidence="5">
    <location>
        <begin position="154"/>
        <end position="176"/>
    </location>
</feature>
<evidence type="ECO:0000313" key="7">
    <source>
        <dbReference type="EMBL" id="VAW53846.1"/>
    </source>
</evidence>
<evidence type="ECO:0000256" key="3">
    <source>
        <dbReference type="ARBA" id="ARBA00022989"/>
    </source>
</evidence>
<evidence type="ECO:0000256" key="2">
    <source>
        <dbReference type="ARBA" id="ARBA00022692"/>
    </source>
</evidence>
<protein>
    <recommendedName>
        <fullName evidence="6">O-antigen ligase-related domain-containing protein</fullName>
    </recommendedName>
</protein>
<evidence type="ECO:0000256" key="4">
    <source>
        <dbReference type="ARBA" id="ARBA00023136"/>
    </source>
</evidence>
<evidence type="ECO:0000256" key="5">
    <source>
        <dbReference type="SAM" id="Phobius"/>
    </source>
</evidence>
<organism evidence="7">
    <name type="scientific">hydrothermal vent metagenome</name>
    <dbReference type="NCBI Taxonomy" id="652676"/>
    <lineage>
        <taxon>unclassified sequences</taxon>
        <taxon>metagenomes</taxon>
        <taxon>ecological metagenomes</taxon>
    </lineage>
</organism>
<feature type="transmembrane region" description="Helical" evidence="5">
    <location>
        <begin position="368"/>
        <end position="386"/>
    </location>
</feature>